<name>A0ACB7YEK1_9ERIC</name>
<organism evidence="1 2">
    <name type="scientific">Vaccinium darrowii</name>
    <dbReference type="NCBI Taxonomy" id="229202"/>
    <lineage>
        <taxon>Eukaryota</taxon>
        <taxon>Viridiplantae</taxon>
        <taxon>Streptophyta</taxon>
        <taxon>Embryophyta</taxon>
        <taxon>Tracheophyta</taxon>
        <taxon>Spermatophyta</taxon>
        <taxon>Magnoliopsida</taxon>
        <taxon>eudicotyledons</taxon>
        <taxon>Gunneridae</taxon>
        <taxon>Pentapetalae</taxon>
        <taxon>asterids</taxon>
        <taxon>Ericales</taxon>
        <taxon>Ericaceae</taxon>
        <taxon>Vaccinioideae</taxon>
        <taxon>Vaccinieae</taxon>
        <taxon>Vaccinium</taxon>
    </lineage>
</organism>
<dbReference type="Proteomes" id="UP000828048">
    <property type="component" value="Chromosome 8"/>
</dbReference>
<evidence type="ECO:0000313" key="2">
    <source>
        <dbReference type="Proteomes" id="UP000828048"/>
    </source>
</evidence>
<proteinExistence type="predicted"/>
<reference evidence="1 2" key="1">
    <citation type="journal article" date="2021" name="Hortic Res">
        <title>High-quality reference genome and annotation aids understanding of berry development for evergreen blueberry (Vaccinium darrowii).</title>
        <authorList>
            <person name="Yu J."/>
            <person name="Hulse-Kemp A.M."/>
            <person name="Babiker E."/>
            <person name="Staton M."/>
        </authorList>
    </citation>
    <scope>NUCLEOTIDE SEQUENCE [LARGE SCALE GENOMIC DNA]</scope>
    <source>
        <strain evidence="2">cv. NJ 8807/NJ 8810</strain>
        <tissue evidence="1">Young leaf</tissue>
    </source>
</reference>
<gene>
    <name evidence="1" type="ORF">Vadar_018949</name>
</gene>
<accession>A0ACB7YEK1</accession>
<protein>
    <submittedName>
        <fullName evidence="1">Uncharacterized protein</fullName>
    </submittedName>
</protein>
<sequence length="622" mass="70130">MEANHGSSSNIMLTELGKLTQLGRLNLLRLSKEDGKVLCSSLEKLSSLYSLCVHAKDENEIIDLDSLSSAPQRLRLLDLCGRLQNLPHWIPSLHNLTRIFLWWSKLRDDGPLQLLQHLPNLVSLDLLSACQGDELCFKAGGFRKLVKLVLCSFEELRWVRVEAGSMPLLKELQITKCNLMTKVPSGIEHLTNLKLLLLSDMSDILISSLNRNLEGGDYWKIALIPEVWILDSKSGSWKGTLEPKSCFHMSEPKSLHSHHTVEDPSIEYSSENMETLSISSPDQALSSNSSNSTPEGMSVMEKFRIVRSVGEECIHEDELRNLLSNNPEPVCYDGFEPSGRMHIAQGIMKIISVNKMTSAGCRVKFWIADWFAKMNNKMGGDLEKIKDVGDYIIEVWKAAGLNLQGGKVEFIWSSKEINSRASEYWPLVMDIASRNTLSRIKRCAPIMGRGEADELMAAQRKVNVLAREYCDLDKSKNKPIILSHHMLPGLKEGQEKMSKSDPSSSIFMEDEEAVVNLKIKKAYCPPMVVQGNPCVEYIEHIILPWFHEFKVERSADNGGEKTFKSFEELVADYESGNLHPADVKPALSKALNKILQPVREHFNIDPTAKDLLRKVKRYQVTS</sequence>
<comment type="caution">
    <text evidence="1">The sequence shown here is derived from an EMBL/GenBank/DDBJ whole genome shotgun (WGS) entry which is preliminary data.</text>
</comment>
<keyword evidence="2" id="KW-1185">Reference proteome</keyword>
<evidence type="ECO:0000313" key="1">
    <source>
        <dbReference type="EMBL" id="KAH7851965.1"/>
    </source>
</evidence>
<dbReference type="EMBL" id="CM037158">
    <property type="protein sequence ID" value="KAH7851965.1"/>
    <property type="molecule type" value="Genomic_DNA"/>
</dbReference>